<comment type="caution">
    <text evidence="6">The sequence shown here is derived from an EMBL/GenBank/DDBJ whole genome shotgun (WGS) entry which is preliminary data.</text>
</comment>
<dbReference type="SUPFAM" id="SSF47954">
    <property type="entry name" value="Cyclin-like"/>
    <property type="match status" value="1"/>
</dbReference>
<dbReference type="STRING" id="6832.A0A553P7X1"/>
<dbReference type="GO" id="GO:0051301">
    <property type="term" value="P:cell division"/>
    <property type="evidence" value="ECO:0007669"/>
    <property type="project" value="UniProtKB-KW"/>
</dbReference>
<dbReference type="Gene3D" id="1.10.472.10">
    <property type="entry name" value="Cyclin-like"/>
    <property type="match status" value="2"/>
</dbReference>
<keyword evidence="1" id="KW-0132">Cell division</keyword>
<gene>
    <name evidence="6" type="ORF">TCAL_00954</name>
</gene>
<dbReference type="PROSITE" id="PS00292">
    <property type="entry name" value="CYCLINS"/>
    <property type="match status" value="1"/>
</dbReference>
<keyword evidence="3" id="KW-0131">Cell cycle</keyword>
<evidence type="ECO:0000259" key="5">
    <source>
        <dbReference type="SMART" id="SM00385"/>
    </source>
</evidence>
<proteinExistence type="inferred from homology"/>
<accession>A0A553P7X1</accession>
<sequence>MTSTNSDSIREQLTLDKNMVSSEGIRSIQDPTLIRDSRVLANVLLAPDLSQVKCTNYFDVLQPELKPHMRKIVAEWMMEVSEDQGCQPDVFPLAISYMDRILARVAIKKSQFQLLACVCLFIASKYKETSPLCVDKLVVFTDFSTTDMEIRTWELLILELLNWDLHSVTAQCIASQIIHRMDQSRCPVDLGELQRLTSTLTSMTLTEFSLVHTLDSVQIGTASLLLATKLLEGKLDHQSGYFSDDLHRNLSIITKMSKREINRCMLLIENLFGGDMDVPVLKQQPPFHSPRSQKYAKTCNEHSSITTTPTDLLSMVVI</sequence>
<feature type="domain" description="Cyclin-like" evidence="5">
    <location>
        <begin position="75"/>
        <end position="159"/>
    </location>
</feature>
<dbReference type="InterPro" id="IPR036915">
    <property type="entry name" value="Cyclin-like_sf"/>
</dbReference>
<evidence type="ECO:0000313" key="7">
    <source>
        <dbReference type="Proteomes" id="UP000318571"/>
    </source>
</evidence>
<keyword evidence="7" id="KW-1185">Reference proteome</keyword>
<dbReference type="Pfam" id="PF00134">
    <property type="entry name" value="Cyclin_N"/>
    <property type="match status" value="1"/>
</dbReference>
<dbReference type="OrthoDB" id="306099at2759"/>
<evidence type="ECO:0000256" key="2">
    <source>
        <dbReference type="ARBA" id="ARBA00023127"/>
    </source>
</evidence>
<name>A0A553P7X1_TIGCA</name>
<dbReference type="InterPro" id="IPR013763">
    <property type="entry name" value="Cyclin-like_dom"/>
</dbReference>
<dbReference type="InterPro" id="IPR048258">
    <property type="entry name" value="Cyclins_cyclin-box"/>
</dbReference>
<comment type="similarity">
    <text evidence="4">Belongs to the cyclin family.</text>
</comment>
<organism evidence="6 7">
    <name type="scientific">Tigriopus californicus</name>
    <name type="common">Marine copepod</name>
    <dbReference type="NCBI Taxonomy" id="6832"/>
    <lineage>
        <taxon>Eukaryota</taxon>
        <taxon>Metazoa</taxon>
        <taxon>Ecdysozoa</taxon>
        <taxon>Arthropoda</taxon>
        <taxon>Crustacea</taxon>
        <taxon>Multicrustacea</taxon>
        <taxon>Hexanauplia</taxon>
        <taxon>Copepoda</taxon>
        <taxon>Harpacticoida</taxon>
        <taxon>Harpacticidae</taxon>
        <taxon>Tigriopus</taxon>
    </lineage>
</organism>
<dbReference type="InterPro" id="IPR006671">
    <property type="entry name" value="Cyclin_N"/>
</dbReference>
<reference evidence="6 7" key="1">
    <citation type="journal article" date="2018" name="Nat. Ecol. Evol.">
        <title>Genomic signatures of mitonuclear coevolution across populations of Tigriopus californicus.</title>
        <authorList>
            <person name="Barreto F.S."/>
            <person name="Watson E.T."/>
            <person name="Lima T.G."/>
            <person name="Willett C.S."/>
            <person name="Edmands S."/>
            <person name="Li W."/>
            <person name="Burton R.S."/>
        </authorList>
    </citation>
    <scope>NUCLEOTIDE SEQUENCE [LARGE SCALE GENOMIC DNA]</scope>
    <source>
        <strain evidence="6 7">San Diego</strain>
    </source>
</reference>
<dbReference type="EMBL" id="VCGU01000007">
    <property type="protein sequence ID" value="TRY73769.1"/>
    <property type="molecule type" value="Genomic_DNA"/>
</dbReference>
<feature type="domain" description="Cyclin-like" evidence="5">
    <location>
        <begin position="175"/>
        <end position="270"/>
    </location>
</feature>
<keyword evidence="2 4" id="KW-0195">Cyclin</keyword>
<dbReference type="AlphaFoldDB" id="A0A553P7X1"/>
<evidence type="ECO:0000256" key="4">
    <source>
        <dbReference type="RuleBase" id="RU000383"/>
    </source>
</evidence>
<dbReference type="InterPro" id="IPR039361">
    <property type="entry name" value="Cyclin"/>
</dbReference>
<dbReference type="SMART" id="SM00385">
    <property type="entry name" value="CYCLIN"/>
    <property type="match status" value="2"/>
</dbReference>
<evidence type="ECO:0000256" key="1">
    <source>
        <dbReference type="ARBA" id="ARBA00022618"/>
    </source>
</evidence>
<dbReference type="PANTHER" id="PTHR10177">
    <property type="entry name" value="CYCLINS"/>
    <property type="match status" value="1"/>
</dbReference>
<dbReference type="GO" id="GO:0000278">
    <property type="term" value="P:mitotic cell cycle"/>
    <property type="evidence" value="ECO:0007669"/>
    <property type="project" value="UniProtKB-ARBA"/>
</dbReference>
<protein>
    <recommendedName>
        <fullName evidence="5">Cyclin-like domain-containing protein</fullName>
    </recommendedName>
</protein>
<evidence type="ECO:0000313" key="6">
    <source>
        <dbReference type="EMBL" id="TRY73769.1"/>
    </source>
</evidence>
<evidence type="ECO:0000256" key="3">
    <source>
        <dbReference type="ARBA" id="ARBA00023306"/>
    </source>
</evidence>
<dbReference type="Proteomes" id="UP000318571">
    <property type="component" value="Chromosome 3"/>
</dbReference>
<dbReference type="FunFam" id="1.10.472.10:FF:000003">
    <property type="entry name" value="G1/S-specific cyclin-D2"/>
    <property type="match status" value="1"/>
</dbReference>